<dbReference type="SUPFAM" id="SSF55729">
    <property type="entry name" value="Acyl-CoA N-acyltransferases (Nat)"/>
    <property type="match status" value="1"/>
</dbReference>
<sequence>MIKNPFSSDTFETIWLKHFNKNNPKIKPNFISPVSFYKHNLPSCYINTGNKLTNGLTYQLNSDAEDFKGNVYLVRDIPSYQDVAGPEPTSDLKRKKIFQYEGYITRVGNYESLDSYLNTIYKSNTRSKLRRNMSRLEASFDVDYTMYHGSISKEKFDIVFYNFYKLFEKRYTNKGEPCGELEPSLWTFYTELAYNMINEGTASLFVIYCDKKPIGITFSYHFDTILVEALTVFDIDFYRYNIGHTTILKMLEWSFNNGIKIFDYTQGDFEYKKRWSDDSYQTHYHILYDSKSLKSRLVANFLEKYFNFKREFRDRNYSTKVHNLKYKLVGGARSKAVLLDAYKVEVITDENYLNNISEPIDLELDMYFSQRKALYDYLYMNPEPAKNIKAYLYHNNTVLVKGKTNLFNVIKDEA</sequence>
<evidence type="ECO:0000313" key="3">
    <source>
        <dbReference type="Proteomes" id="UP000323720"/>
    </source>
</evidence>
<protein>
    <submittedName>
        <fullName evidence="2">GNAT family N-acetyltransferase</fullName>
    </submittedName>
</protein>
<keyword evidence="2" id="KW-0808">Transferase</keyword>
<dbReference type="Pfam" id="PF13480">
    <property type="entry name" value="Acetyltransf_6"/>
    <property type="match status" value="1"/>
</dbReference>
<evidence type="ECO:0000313" key="2">
    <source>
        <dbReference type="EMBL" id="TYB76226.1"/>
    </source>
</evidence>
<reference evidence="2 3" key="1">
    <citation type="submission" date="2019-08" db="EMBL/GenBank/DDBJ databases">
        <title>Genomes of Antarctic Bizionia species.</title>
        <authorList>
            <person name="Bowman J.P."/>
        </authorList>
    </citation>
    <scope>NUCLEOTIDE SEQUENCE [LARGE SCALE GENOMIC DNA]</scope>
    <source>
        <strain evidence="2 3">ADA-4</strain>
    </source>
</reference>
<dbReference type="OrthoDB" id="1422531at2"/>
<dbReference type="Gene3D" id="3.40.630.30">
    <property type="match status" value="1"/>
</dbReference>
<gene>
    <name evidence="2" type="ORF">ES674_11575</name>
</gene>
<accession>A0A5D0R5Q4</accession>
<dbReference type="EMBL" id="VSKK01000003">
    <property type="protein sequence ID" value="TYB76226.1"/>
    <property type="molecule type" value="Genomic_DNA"/>
</dbReference>
<keyword evidence="3" id="KW-1185">Reference proteome</keyword>
<dbReference type="RefSeq" id="WP_148404205.1">
    <property type="nucleotide sequence ID" value="NZ_VSKK01000003.1"/>
</dbReference>
<dbReference type="InterPro" id="IPR016181">
    <property type="entry name" value="Acyl_CoA_acyltransferase"/>
</dbReference>
<dbReference type="Proteomes" id="UP000323720">
    <property type="component" value="Unassembled WGS sequence"/>
</dbReference>
<feature type="domain" description="BioF2-like acetyltransferase" evidence="1">
    <location>
        <begin position="123"/>
        <end position="273"/>
    </location>
</feature>
<comment type="caution">
    <text evidence="2">The sequence shown here is derived from an EMBL/GenBank/DDBJ whole genome shotgun (WGS) entry which is preliminary data.</text>
</comment>
<evidence type="ECO:0000259" key="1">
    <source>
        <dbReference type="Pfam" id="PF13480"/>
    </source>
</evidence>
<name>A0A5D0R5Q4_9FLAO</name>
<dbReference type="AlphaFoldDB" id="A0A5D0R5Q4"/>
<organism evidence="2 3">
    <name type="scientific">Bizionia myxarmorum</name>
    <dbReference type="NCBI Taxonomy" id="291186"/>
    <lineage>
        <taxon>Bacteria</taxon>
        <taxon>Pseudomonadati</taxon>
        <taxon>Bacteroidota</taxon>
        <taxon>Flavobacteriia</taxon>
        <taxon>Flavobacteriales</taxon>
        <taxon>Flavobacteriaceae</taxon>
        <taxon>Bizionia</taxon>
    </lineage>
</organism>
<dbReference type="GO" id="GO:0016740">
    <property type="term" value="F:transferase activity"/>
    <property type="evidence" value="ECO:0007669"/>
    <property type="project" value="UniProtKB-KW"/>
</dbReference>
<dbReference type="InterPro" id="IPR038740">
    <property type="entry name" value="BioF2-like_GNAT_dom"/>
</dbReference>
<proteinExistence type="predicted"/>